<dbReference type="RefSeq" id="XP_067927161.1">
    <property type="nucleotide sequence ID" value="XM_068060856.1"/>
</dbReference>
<keyword evidence="2" id="KW-0472">Membrane</keyword>
<feature type="compositionally biased region" description="Acidic residues" evidence="1">
    <location>
        <begin position="189"/>
        <end position="198"/>
    </location>
</feature>
<evidence type="ECO:0000256" key="3">
    <source>
        <dbReference type="SAM" id="SignalP"/>
    </source>
</evidence>
<evidence type="ECO:0000313" key="5">
    <source>
        <dbReference type="Proteomes" id="UP000221165"/>
    </source>
</evidence>
<feature type="chain" id="PRO_5012316016" description="Transmembrane protein" evidence="3">
    <location>
        <begin position="18"/>
        <end position="301"/>
    </location>
</feature>
<feature type="non-terminal residue" evidence="4">
    <location>
        <position position="1"/>
    </location>
</feature>
<keyword evidence="5" id="KW-1185">Reference proteome</keyword>
<keyword evidence="2" id="KW-0812">Transmembrane</keyword>
<accession>A0A2C6LFE3</accession>
<feature type="region of interest" description="Disordered" evidence="1">
    <location>
        <begin position="15"/>
        <end position="58"/>
    </location>
</feature>
<evidence type="ECO:0000256" key="1">
    <source>
        <dbReference type="SAM" id="MobiDB-lite"/>
    </source>
</evidence>
<feature type="region of interest" description="Disordered" evidence="1">
    <location>
        <begin position="152"/>
        <end position="198"/>
    </location>
</feature>
<dbReference type="OrthoDB" id="10250354at2759"/>
<feature type="compositionally biased region" description="Basic and acidic residues" evidence="1">
    <location>
        <begin position="175"/>
        <end position="188"/>
    </location>
</feature>
<feature type="compositionally biased region" description="Acidic residues" evidence="1">
    <location>
        <begin position="30"/>
        <end position="53"/>
    </location>
</feature>
<feature type="transmembrane region" description="Helical" evidence="2">
    <location>
        <begin position="265"/>
        <end position="287"/>
    </location>
</feature>
<evidence type="ECO:0000313" key="4">
    <source>
        <dbReference type="EMBL" id="PHJ25515.1"/>
    </source>
</evidence>
<dbReference type="EMBL" id="MIGC01000243">
    <property type="protein sequence ID" value="PHJ25515.1"/>
    <property type="molecule type" value="Genomic_DNA"/>
</dbReference>
<proteinExistence type="predicted"/>
<name>A0A2C6LFE3_9APIC</name>
<feature type="signal peptide" evidence="3">
    <location>
        <begin position="1"/>
        <end position="17"/>
    </location>
</feature>
<dbReference type="VEuPathDB" id="ToxoDB:CSUI_000623"/>
<evidence type="ECO:0008006" key="6">
    <source>
        <dbReference type="Google" id="ProtNLM"/>
    </source>
</evidence>
<feature type="compositionally biased region" description="Basic and acidic residues" evidence="1">
    <location>
        <begin position="120"/>
        <end position="134"/>
    </location>
</feature>
<feature type="region of interest" description="Disordered" evidence="1">
    <location>
        <begin position="115"/>
        <end position="134"/>
    </location>
</feature>
<dbReference type="AlphaFoldDB" id="A0A2C6LFE3"/>
<feature type="transmembrane region" description="Helical" evidence="2">
    <location>
        <begin position="239"/>
        <end position="258"/>
    </location>
</feature>
<gene>
    <name evidence="4" type="ORF">CSUI_000623</name>
</gene>
<protein>
    <recommendedName>
        <fullName evidence="6">Transmembrane protein</fullName>
    </recommendedName>
</protein>
<organism evidence="4 5">
    <name type="scientific">Cystoisospora suis</name>
    <dbReference type="NCBI Taxonomy" id="483139"/>
    <lineage>
        <taxon>Eukaryota</taxon>
        <taxon>Sar</taxon>
        <taxon>Alveolata</taxon>
        <taxon>Apicomplexa</taxon>
        <taxon>Conoidasida</taxon>
        <taxon>Coccidia</taxon>
        <taxon>Eucoccidiorida</taxon>
        <taxon>Eimeriorina</taxon>
        <taxon>Sarcocystidae</taxon>
        <taxon>Cystoisospora</taxon>
    </lineage>
</organism>
<reference evidence="4 5" key="1">
    <citation type="journal article" date="2017" name="Int. J. Parasitol.">
        <title>The genome of the protozoan parasite Cystoisospora suis and a reverse vaccinology approach to identify vaccine candidates.</title>
        <authorList>
            <person name="Palmieri N."/>
            <person name="Shrestha A."/>
            <person name="Ruttkowski B."/>
            <person name="Beck T."/>
            <person name="Vogl C."/>
            <person name="Tomley F."/>
            <person name="Blake D.P."/>
            <person name="Joachim A."/>
        </authorList>
    </citation>
    <scope>NUCLEOTIDE SEQUENCE [LARGE SCALE GENOMIC DNA]</scope>
    <source>
        <strain evidence="4 5">Wien I</strain>
    </source>
</reference>
<keyword evidence="2" id="KW-1133">Transmembrane helix</keyword>
<sequence length="301" mass="33680">SPSLLFLFLCIASGKDGSDKEKTKKKGKGEEEDSEEESKEDEEEASADPDDDEESRKDGTFYIQLVRLSLSSPKLLPSLPGLAKNSPFYDLWKEDLNFSQLFLLDLDGSRFAPIASSSRQHHETTSSKQEEVEIHPQRKILSHLYQILESQQYQTRGEDDEDDSQPSHRKRRGGAHQDRPSQQKKTDERGEEEEEEDLHDLLVFEPLPDYCDGQRFMKKCLASAAPAWYWEVLASCLDLSFTQIALLLGVVACVYFFGSSLNSEVVVMLVLGGSLLAGGLSNLQSIFNFITGSGTGGRHHS</sequence>
<dbReference type="GeneID" id="94424067"/>
<dbReference type="Proteomes" id="UP000221165">
    <property type="component" value="Unassembled WGS sequence"/>
</dbReference>
<keyword evidence="3" id="KW-0732">Signal</keyword>
<evidence type="ECO:0000256" key="2">
    <source>
        <dbReference type="SAM" id="Phobius"/>
    </source>
</evidence>
<comment type="caution">
    <text evidence="4">The sequence shown here is derived from an EMBL/GenBank/DDBJ whole genome shotgun (WGS) entry which is preliminary data.</text>
</comment>